<dbReference type="EMBL" id="CP045892">
    <property type="protein sequence ID" value="QQP53005.1"/>
    <property type="molecule type" value="Genomic_DNA"/>
</dbReference>
<gene>
    <name evidence="1" type="ORF">FKW44_005327</name>
</gene>
<organism evidence="1 2">
    <name type="scientific">Caligus rogercresseyi</name>
    <name type="common">Sea louse</name>
    <dbReference type="NCBI Taxonomy" id="217165"/>
    <lineage>
        <taxon>Eukaryota</taxon>
        <taxon>Metazoa</taxon>
        <taxon>Ecdysozoa</taxon>
        <taxon>Arthropoda</taxon>
        <taxon>Crustacea</taxon>
        <taxon>Multicrustacea</taxon>
        <taxon>Hexanauplia</taxon>
        <taxon>Copepoda</taxon>
        <taxon>Siphonostomatoida</taxon>
        <taxon>Caligidae</taxon>
        <taxon>Caligus</taxon>
    </lineage>
</organism>
<feature type="non-terminal residue" evidence="1">
    <location>
        <position position="50"/>
    </location>
</feature>
<dbReference type="AlphaFoldDB" id="A0A7T8KBU5"/>
<evidence type="ECO:0000313" key="2">
    <source>
        <dbReference type="Proteomes" id="UP000595437"/>
    </source>
</evidence>
<evidence type="ECO:0000313" key="1">
    <source>
        <dbReference type="EMBL" id="QQP53005.1"/>
    </source>
</evidence>
<name>A0A7T8KBU5_CALRO</name>
<accession>A0A7T8KBU5</accession>
<reference evidence="2" key="1">
    <citation type="submission" date="2021-01" db="EMBL/GenBank/DDBJ databases">
        <title>Caligus Genome Assembly.</title>
        <authorList>
            <person name="Gallardo-Escarate C."/>
        </authorList>
    </citation>
    <scope>NUCLEOTIDE SEQUENCE [LARGE SCALE GENOMIC DNA]</scope>
</reference>
<protein>
    <submittedName>
        <fullName evidence="1">Uncharacterized protein</fullName>
    </submittedName>
</protein>
<keyword evidence="2" id="KW-1185">Reference proteome</keyword>
<sequence length="50" mass="5664">MDHSISPLCRGPGKADEYSLHVACDCPKFELERSVFLYLEEEFGEKDGSK</sequence>
<proteinExistence type="predicted"/>
<dbReference type="Proteomes" id="UP000595437">
    <property type="component" value="Chromosome 3"/>
</dbReference>